<evidence type="ECO:0000256" key="1">
    <source>
        <dbReference type="PROSITE-ProRule" id="PRU00047"/>
    </source>
</evidence>
<dbReference type="GO" id="GO:0008270">
    <property type="term" value="F:zinc ion binding"/>
    <property type="evidence" value="ECO:0007669"/>
    <property type="project" value="UniProtKB-KW"/>
</dbReference>
<evidence type="ECO:0000313" key="4">
    <source>
        <dbReference type="Proteomes" id="UP000030665"/>
    </source>
</evidence>
<evidence type="ECO:0000313" key="3">
    <source>
        <dbReference type="EMBL" id="CDW53743.1"/>
    </source>
</evidence>
<dbReference type="InterPro" id="IPR043128">
    <property type="entry name" value="Rev_trsase/Diguanyl_cyclase"/>
</dbReference>
<reference evidence="3" key="1">
    <citation type="submission" date="2014-01" db="EMBL/GenBank/DDBJ databases">
        <authorList>
            <person name="Aslett M."/>
        </authorList>
    </citation>
    <scope>NUCLEOTIDE SEQUENCE</scope>
</reference>
<sequence>MANDQGACRCCLKTGHLARDCRRRRCKVVGCDKFHHDLLHSHSGSLMALRPRKLTKSATELHDAIVQVGFSDTRSKERVFLQTAQGTLKSASGRRSKVTVLLDVGSQRSFIRKDIAEGLRLEGHSEKVIISTLGGKLSKIGKHKCVTFTLHGKGGGKGTVVSALCIDRICSVLESNPPLKEEWSHLQGVTLGDSFPRGPATVDVLISADYYHDFMKFGQLRGQVGQAIAVQSTLGWIVGGKSETSIHQREISALYATIEQQLDEDLRKFWEVESLSLEKSDTCESIGTDNANQQCGVAFDGERYTVSLPWKTEDLVLPDNYHMALQKLKQTEARLSRDASLNAAYCKEMNKYIRNGWVEKTNQKGLEGRTWYLPHHMVVRHDKTSTRYRIIFDTSCRYRGVSLNDALISGPRLQNDLLGIILRFRRFPIALQADISKMFMQVCLREEDRDVSRFLWRSSQTEDRPEVFRFTRICFGLNCSPFLALNVLRRHVQQQSPEYHEDVHDILKNMYVDDFVTSCNIIEDAHRIVKNTSHLLQTAGFRLTKWSSNVQESLEGLAREDVQCEEDVSKVLGMLWDRTSDNFTFKVPTGITLSSPGTKRELVSMAAKLYDPLGLLTPSTIRAKILFQRTWQSGTAWDETLPEDITREWWSWRLELTALPLVTLARRLIPMRKEDVATKDLHVFTDASEDAYGAVVYLRTTTKRGKNSMVIVASKSRVAPLKKLSVPRLELMGALIGARLVSYVKEVMELEIDAVHCWTDSKVALAWICSVTKQWKPFVKNRVEEIQSLTEPNSWRHCPGKENPADYATRGLALCKLVKERQWWNGPIRLESNEDAWPP</sequence>
<dbReference type="SUPFAM" id="SSF56672">
    <property type="entry name" value="DNA/RNA polymerases"/>
    <property type="match status" value="1"/>
</dbReference>
<dbReference type="Gene3D" id="3.10.10.10">
    <property type="entry name" value="HIV Type 1 Reverse Transcriptase, subunit A, domain 1"/>
    <property type="match status" value="1"/>
</dbReference>
<dbReference type="Proteomes" id="UP000030665">
    <property type="component" value="Unassembled WGS sequence"/>
</dbReference>
<organism evidence="3 4">
    <name type="scientific">Trichuris trichiura</name>
    <name type="common">Whipworm</name>
    <name type="synonym">Trichocephalus trichiurus</name>
    <dbReference type="NCBI Taxonomy" id="36087"/>
    <lineage>
        <taxon>Eukaryota</taxon>
        <taxon>Metazoa</taxon>
        <taxon>Ecdysozoa</taxon>
        <taxon>Nematoda</taxon>
        <taxon>Enoplea</taxon>
        <taxon>Dorylaimia</taxon>
        <taxon>Trichinellida</taxon>
        <taxon>Trichuridae</taxon>
        <taxon>Trichuris</taxon>
    </lineage>
</organism>
<proteinExistence type="predicted"/>
<dbReference type="PROSITE" id="PS50158">
    <property type="entry name" value="ZF_CCHC"/>
    <property type="match status" value="1"/>
</dbReference>
<dbReference type="EMBL" id="HG805865">
    <property type="protein sequence ID" value="CDW53743.1"/>
    <property type="molecule type" value="Genomic_DNA"/>
</dbReference>
<dbReference type="InterPro" id="IPR043502">
    <property type="entry name" value="DNA/RNA_pol_sf"/>
</dbReference>
<dbReference type="AlphaFoldDB" id="A0A077Z221"/>
<dbReference type="GO" id="GO:0003676">
    <property type="term" value="F:nucleic acid binding"/>
    <property type="evidence" value="ECO:0007669"/>
    <property type="project" value="InterPro"/>
</dbReference>
<name>A0A077Z221_TRITR</name>
<dbReference type="Gene3D" id="3.30.70.270">
    <property type="match status" value="1"/>
</dbReference>
<protein>
    <submittedName>
        <fullName evidence="3">RVT 1 and Peptidase A17 and DUF1758 domain contai ning protein</fullName>
    </submittedName>
</protein>
<dbReference type="CDD" id="cd01644">
    <property type="entry name" value="RT_pepA17"/>
    <property type="match status" value="1"/>
</dbReference>
<dbReference type="OrthoDB" id="5920525at2759"/>
<evidence type="ECO:0000259" key="2">
    <source>
        <dbReference type="PROSITE" id="PS50158"/>
    </source>
</evidence>
<dbReference type="Gene3D" id="3.30.420.10">
    <property type="entry name" value="Ribonuclease H-like superfamily/Ribonuclease H"/>
    <property type="match status" value="1"/>
</dbReference>
<keyword evidence="1" id="KW-0863">Zinc-finger</keyword>
<dbReference type="GO" id="GO:0006259">
    <property type="term" value="P:DNA metabolic process"/>
    <property type="evidence" value="ECO:0007669"/>
    <property type="project" value="UniProtKB-ARBA"/>
</dbReference>
<dbReference type="InterPro" id="IPR036397">
    <property type="entry name" value="RNaseH_sf"/>
</dbReference>
<keyword evidence="1" id="KW-0479">Metal-binding</keyword>
<feature type="domain" description="CCHC-type" evidence="2">
    <location>
        <begin position="8"/>
        <end position="23"/>
    </location>
</feature>
<keyword evidence="4" id="KW-1185">Reference proteome</keyword>
<accession>A0A077Z221</accession>
<dbReference type="InterPro" id="IPR000477">
    <property type="entry name" value="RT_dom"/>
</dbReference>
<dbReference type="PANTHER" id="PTHR47331">
    <property type="entry name" value="PHD-TYPE DOMAIN-CONTAINING PROTEIN"/>
    <property type="match status" value="1"/>
</dbReference>
<dbReference type="InterPro" id="IPR008042">
    <property type="entry name" value="Retrotrans_Pao"/>
</dbReference>
<dbReference type="Pfam" id="PF05585">
    <property type="entry name" value="DUF1758"/>
    <property type="match status" value="1"/>
</dbReference>
<dbReference type="STRING" id="36087.A0A077Z221"/>
<reference evidence="3" key="2">
    <citation type="submission" date="2014-03" db="EMBL/GenBank/DDBJ databases">
        <title>The whipworm genome and dual-species transcriptomics of an intimate host-pathogen interaction.</title>
        <authorList>
            <person name="Foth B.J."/>
            <person name="Tsai I.J."/>
            <person name="Reid A.J."/>
            <person name="Bancroft A.J."/>
            <person name="Nichol S."/>
            <person name="Tracey A."/>
            <person name="Holroyd N."/>
            <person name="Cotton J.A."/>
            <person name="Stanley E.J."/>
            <person name="Zarowiecki M."/>
            <person name="Liu J.Z."/>
            <person name="Huckvale T."/>
            <person name="Cooper P.J."/>
            <person name="Grencis R.K."/>
            <person name="Berriman M."/>
        </authorList>
    </citation>
    <scope>NUCLEOTIDE SEQUENCE [LARGE SCALE GENOMIC DNA]</scope>
</reference>
<dbReference type="Pfam" id="PF05380">
    <property type="entry name" value="Peptidase_A17"/>
    <property type="match status" value="1"/>
</dbReference>
<keyword evidence="1" id="KW-0862">Zinc</keyword>
<gene>
    <name evidence="3" type="ORF">TTRE_0000200901</name>
</gene>
<dbReference type="InterPro" id="IPR008737">
    <property type="entry name" value="DUF1758"/>
</dbReference>
<dbReference type="PANTHER" id="PTHR47331:SF1">
    <property type="entry name" value="GAG-LIKE PROTEIN"/>
    <property type="match status" value="1"/>
</dbReference>
<dbReference type="Pfam" id="PF00078">
    <property type="entry name" value="RVT_1"/>
    <property type="match status" value="1"/>
</dbReference>
<dbReference type="InterPro" id="IPR001878">
    <property type="entry name" value="Znf_CCHC"/>
</dbReference>